<evidence type="ECO:0000256" key="2">
    <source>
        <dbReference type="ARBA" id="ARBA00023134"/>
    </source>
</evidence>
<dbReference type="PANTHER" id="PTHR47977">
    <property type="entry name" value="RAS-RELATED PROTEIN RAB"/>
    <property type="match status" value="1"/>
</dbReference>
<feature type="non-terminal residue" evidence="3">
    <location>
        <position position="1"/>
    </location>
</feature>
<dbReference type="AlphaFoldDB" id="A0A0B7C2L0"/>
<organism evidence="3">
    <name type="scientific">Arion vulgaris</name>
    <dbReference type="NCBI Taxonomy" id="1028688"/>
    <lineage>
        <taxon>Eukaryota</taxon>
        <taxon>Metazoa</taxon>
        <taxon>Spiralia</taxon>
        <taxon>Lophotrochozoa</taxon>
        <taxon>Mollusca</taxon>
        <taxon>Gastropoda</taxon>
        <taxon>Heterobranchia</taxon>
        <taxon>Euthyneura</taxon>
        <taxon>Panpulmonata</taxon>
        <taxon>Eupulmonata</taxon>
        <taxon>Stylommatophora</taxon>
        <taxon>Helicina</taxon>
        <taxon>Arionoidea</taxon>
        <taxon>Arionidae</taxon>
        <taxon>Arion</taxon>
    </lineage>
</organism>
<keyword evidence="2" id="KW-0342">GTP-binding</keyword>
<evidence type="ECO:0008006" key="4">
    <source>
        <dbReference type="Google" id="ProtNLM"/>
    </source>
</evidence>
<evidence type="ECO:0000256" key="1">
    <source>
        <dbReference type="ARBA" id="ARBA00022741"/>
    </source>
</evidence>
<dbReference type="PROSITE" id="PS51419">
    <property type="entry name" value="RAB"/>
    <property type="match status" value="1"/>
</dbReference>
<proteinExistence type="predicted"/>
<accession>A0A0B7C2L0</accession>
<name>A0A0B7C2L0_9EUPU</name>
<evidence type="ECO:0000313" key="3">
    <source>
        <dbReference type="EMBL" id="CEK98876.1"/>
    </source>
</evidence>
<dbReference type="GO" id="GO:0005525">
    <property type="term" value="F:GTP binding"/>
    <property type="evidence" value="ECO:0007669"/>
    <property type="project" value="UniProtKB-KW"/>
</dbReference>
<dbReference type="InterPro" id="IPR001806">
    <property type="entry name" value="Small_GTPase"/>
</dbReference>
<feature type="non-terminal residue" evidence="3">
    <location>
        <position position="83"/>
    </location>
</feature>
<dbReference type="Pfam" id="PF00071">
    <property type="entry name" value="Ras"/>
    <property type="match status" value="1"/>
</dbReference>
<keyword evidence="1" id="KW-0547">Nucleotide-binding</keyword>
<sequence length="83" mass="9700">SFLQTLMTGKYTASMPNTNLTMSSVVRMVQYKGQDVELDFCDTAGQERYRSITASYYRHAQGCLIFFNVHYRLSFEHIESWLD</sequence>
<dbReference type="InterPro" id="IPR027417">
    <property type="entry name" value="P-loop_NTPase"/>
</dbReference>
<gene>
    <name evidence="3" type="primary">ORF219860</name>
</gene>
<dbReference type="GO" id="GO:0003924">
    <property type="term" value="F:GTPase activity"/>
    <property type="evidence" value="ECO:0007669"/>
    <property type="project" value="InterPro"/>
</dbReference>
<dbReference type="Gene3D" id="3.40.50.300">
    <property type="entry name" value="P-loop containing nucleotide triphosphate hydrolases"/>
    <property type="match status" value="1"/>
</dbReference>
<dbReference type="SUPFAM" id="SSF52540">
    <property type="entry name" value="P-loop containing nucleoside triphosphate hydrolases"/>
    <property type="match status" value="1"/>
</dbReference>
<protein>
    <recommendedName>
        <fullName evidence="4">Small monomeric GTPase</fullName>
    </recommendedName>
</protein>
<dbReference type="InterPro" id="IPR050227">
    <property type="entry name" value="Rab"/>
</dbReference>
<dbReference type="EMBL" id="HACG01052005">
    <property type="protein sequence ID" value="CEK98876.1"/>
    <property type="molecule type" value="Transcribed_RNA"/>
</dbReference>
<reference evidence="3" key="1">
    <citation type="submission" date="2014-12" db="EMBL/GenBank/DDBJ databases">
        <title>Insight into the proteome of Arion vulgaris.</title>
        <authorList>
            <person name="Aradska J."/>
            <person name="Bulat T."/>
            <person name="Smidak R."/>
            <person name="Sarate P."/>
            <person name="Gangsoo J."/>
            <person name="Sialana F."/>
            <person name="Bilban M."/>
            <person name="Lubec G."/>
        </authorList>
    </citation>
    <scope>NUCLEOTIDE SEQUENCE</scope>
    <source>
        <tissue evidence="3">Skin</tissue>
    </source>
</reference>